<dbReference type="Proteomes" id="UP000765509">
    <property type="component" value="Unassembled WGS sequence"/>
</dbReference>
<comment type="caution">
    <text evidence="2">The sequence shown here is derived from an EMBL/GenBank/DDBJ whole genome shotgun (WGS) entry which is preliminary data.</text>
</comment>
<sequence length="385" mass="42384">MSSKLTELTESSPSAPPPSVLRGFGVFSQFSSPSMASSGHFYPSQTYDDYKAVEVLDPFWPGARIAFNTTILDLQSAITFPLERGHVVVLGCQLLMSVGIYGVGKMGLLGKSSQSLRHLLLMELQGFLIVSNFSILIEFGTDILDLVTGSRQRDVGRWINVGGSIPVGGRPIYSSSEVPISRINTEEVVKRVRRIADSPTDPDAEDSDELEGEEFLDVPHSVGHPSRNSSAQPLANRFQSQVIPSTPRTFQPVLASIPTTIPPSSPSTSHARPALNPEVRPSPRQKPRNSHITTSQQLQPVASSSRRRDGLSPLPFPAAQVFQRRDCWPIQITREDPNTASESQEAVARLFRRVDRNSREVIIYSNDRTILGTASKEMAAKFSWY</sequence>
<feature type="region of interest" description="Disordered" evidence="1">
    <location>
        <begin position="256"/>
        <end position="316"/>
    </location>
</feature>
<gene>
    <name evidence="2" type="ORF">O181_099043</name>
</gene>
<feature type="compositionally biased region" description="Polar residues" evidence="1">
    <location>
        <begin position="290"/>
        <end position="304"/>
    </location>
</feature>
<evidence type="ECO:0000313" key="2">
    <source>
        <dbReference type="EMBL" id="MBW0559328.1"/>
    </source>
</evidence>
<organism evidence="2 3">
    <name type="scientific">Austropuccinia psidii MF-1</name>
    <dbReference type="NCBI Taxonomy" id="1389203"/>
    <lineage>
        <taxon>Eukaryota</taxon>
        <taxon>Fungi</taxon>
        <taxon>Dikarya</taxon>
        <taxon>Basidiomycota</taxon>
        <taxon>Pucciniomycotina</taxon>
        <taxon>Pucciniomycetes</taxon>
        <taxon>Pucciniales</taxon>
        <taxon>Sphaerophragmiaceae</taxon>
        <taxon>Austropuccinia</taxon>
    </lineage>
</organism>
<dbReference type="AlphaFoldDB" id="A0A9Q3JAC9"/>
<dbReference type="EMBL" id="AVOT02067937">
    <property type="protein sequence ID" value="MBW0559328.1"/>
    <property type="molecule type" value="Genomic_DNA"/>
</dbReference>
<proteinExistence type="predicted"/>
<protein>
    <submittedName>
        <fullName evidence="2">Uncharacterized protein</fullName>
    </submittedName>
</protein>
<name>A0A9Q3JAC9_9BASI</name>
<evidence type="ECO:0000256" key="1">
    <source>
        <dbReference type="SAM" id="MobiDB-lite"/>
    </source>
</evidence>
<reference evidence="2" key="1">
    <citation type="submission" date="2021-03" db="EMBL/GenBank/DDBJ databases">
        <title>Draft genome sequence of rust myrtle Austropuccinia psidii MF-1, a brazilian biotype.</title>
        <authorList>
            <person name="Quecine M.C."/>
            <person name="Pachon D.M.R."/>
            <person name="Bonatelli M.L."/>
            <person name="Correr F.H."/>
            <person name="Franceschini L.M."/>
            <person name="Leite T.F."/>
            <person name="Margarido G.R.A."/>
            <person name="Almeida C.A."/>
            <person name="Ferrarezi J.A."/>
            <person name="Labate C.A."/>
        </authorList>
    </citation>
    <scope>NUCLEOTIDE SEQUENCE</scope>
    <source>
        <strain evidence="2">MF-1</strain>
    </source>
</reference>
<evidence type="ECO:0000313" key="3">
    <source>
        <dbReference type="Proteomes" id="UP000765509"/>
    </source>
</evidence>
<keyword evidence="3" id="KW-1185">Reference proteome</keyword>
<accession>A0A9Q3JAC9</accession>